<dbReference type="Pfam" id="PF13211">
    <property type="entry name" value="DUF4019"/>
    <property type="match status" value="1"/>
</dbReference>
<organism evidence="2 3">
    <name type="scientific">Massilia phyllostachyos</name>
    <dbReference type="NCBI Taxonomy" id="2898585"/>
    <lineage>
        <taxon>Bacteria</taxon>
        <taxon>Pseudomonadati</taxon>
        <taxon>Pseudomonadota</taxon>
        <taxon>Betaproteobacteria</taxon>
        <taxon>Burkholderiales</taxon>
        <taxon>Oxalobacteraceae</taxon>
        <taxon>Telluria group</taxon>
        <taxon>Massilia</taxon>
    </lineage>
</organism>
<keyword evidence="1" id="KW-0732">Signal</keyword>
<dbReference type="Proteomes" id="UP001179361">
    <property type="component" value="Unassembled WGS sequence"/>
</dbReference>
<evidence type="ECO:0000313" key="2">
    <source>
        <dbReference type="EMBL" id="MCD2515417.1"/>
    </source>
</evidence>
<reference evidence="2" key="1">
    <citation type="submission" date="2021-11" db="EMBL/GenBank/DDBJ databases">
        <title>The complete genome of Massilia sp sp. G4R7.</title>
        <authorList>
            <person name="Liu L."/>
            <person name="Yue J."/>
            <person name="Yuan J."/>
            <person name="Yang F."/>
            <person name="Li L."/>
        </authorList>
    </citation>
    <scope>NUCLEOTIDE SEQUENCE</scope>
    <source>
        <strain evidence="2">G4R7</strain>
    </source>
</reference>
<keyword evidence="3" id="KW-1185">Reference proteome</keyword>
<proteinExistence type="predicted"/>
<feature type="signal peptide" evidence="1">
    <location>
        <begin position="1"/>
        <end position="19"/>
    </location>
</feature>
<dbReference type="EMBL" id="JAJNOC010000001">
    <property type="protein sequence ID" value="MCD2515417.1"/>
    <property type="molecule type" value="Genomic_DNA"/>
</dbReference>
<evidence type="ECO:0000313" key="3">
    <source>
        <dbReference type="Proteomes" id="UP001179361"/>
    </source>
</evidence>
<protein>
    <submittedName>
        <fullName evidence="2">DUF4019 domain-containing protein</fullName>
    </submittedName>
</protein>
<name>A0ABS8Q0Z3_9BURK</name>
<feature type="chain" id="PRO_5045291068" evidence="1">
    <location>
        <begin position="20"/>
        <end position="133"/>
    </location>
</feature>
<dbReference type="InterPro" id="IPR025091">
    <property type="entry name" value="DUF4019"/>
</dbReference>
<dbReference type="RefSeq" id="WP_231057366.1">
    <property type="nucleotide sequence ID" value="NZ_JAJNOC010000001.1"/>
</dbReference>
<sequence length="133" mass="14261">MIVSTLLAASLLFSAGALAQDPKEAAAARGAAESWLKLVDGGDTGAAWRASSANVREDNNQFFWNSIINLSRATLGDLKSRKLKASHDKGNGQLAFEYESKFQQDAKVVETVTTVHDKDGAWRVSGYNVSASN</sequence>
<accession>A0ABS8Q0Z3</accession>
<comment type="caution">
    <text evidence="2">The sequence shown here is derived from an EMBL/GenBank/DDBJ whole genome shotgun (WGS) entry which is preliminary data.</text>
</comment>
<gene>
    <name evidence="2" type="ORF">LQ564_03715</name>
</gene>
<evidence type="ECO:0000256" key="1">
    <source>
        <dbReference type="SAM" id="SignalP"/>
    </source>
</evidence>